<evidence type="ECO:0000256" key="1">
    <source>
        <dbReference type="SAM" id="Phobius"/>
    </source>
</evidence>
<dbReference type="OrthoDB" id="9813640at2"/>
<reference evidence="2 3" key="1">
    <citation type="submission" date="2016-10" db="EMBL/GenBank/DDBJ databases">
        <authorList>
            <person name="Varghese N."/>
            <person name="Submissions S."/>
        </authorList>
    </citation>
    <scope>NUCLEOTIDE SEQUENCE [LARGE SCALE GENOMIC DNA]</scope>
    <source>
        <strain evidence="2 3">DSM 18839</strain>
    </source>
</reference>
<proteinExistence type="predicted"/>
<comment type="caution">
    <text evidence="2">The sequence shown here is derived from an EMBL/GenBank/DDBJ whole genome shotgun (WGS) entry which is preliminary data.</text>
</comment>
<feature type="transmembrane region" description="Helical" evidence="1">
    <location>
        <begin position="137"/>
        <end position="155"/>
    </location>
</feature>
<evidence type="ECO:0000313" key="3">
    <source>
        <dbReference type="Proteomes" id="UP000198615"/>
    </source>
</evidence>
<name>A0A8G2EY72_9PROT</name>
<gene>
    <name evidence="2" type="ORF">SAMN05660686_01500</name>
</gene>
<keyword evidence="1" id="KW-0812">Transmembrane</keyword>
<accession>A0A8G2EY72</accession>
<feature type="transmembrane region" description="Helical" evidence="1">
    <location>
        <begin position="160"/>
        <end position="176"/>
    </location>
</feature>
<dbReference type="Pfam" id="PF09490">
    <property type="entry name" value="CbtA"/>
    <property type="match status" value="1"/>
</dbReference>
<dbReference type="AlphaFoldDB" id="A0A8G2EY72"/>
<dbReference type="RefSeq" id="WP_093149336.1">
    <property type="nucleotide sequence ID" value="NZ_FNBW01000004.1"/>
</dbReference>
<organism evidence="2 3">
    <name type="scientific">Thalassobaculum litoreum DSM 18839</name>
    <dbReference type="NCBI Taxonomy" id="1123362"/>
    <lineage>
        <taxon>Bacteria</taxon>
        <taxon>Pseudomonadati</taxon>
        <taxon>Pseudomonadota</taxon>
        <taxon>Alphaproteobacteria</taxon>
        <taxon>Rhodospirillales</taxon>
        <taxon>Thalassobaculaceae</taxon>
        <taxon>Thalassobaculum</taxon>
    </lineage>
</organism>
<protein>
    <submittedName>
        <fullName evidence="2">Cobalt transporter subunit CbtA</fullName>
    </submittedName>
</protein>
<evidence type="ECO:0000313" key="2">
    <source>
        <dbReference type="EMBL" id="SDF51419.1"/>
    </source>
</evidence>
<feature type="transmembrane region" description="Helical" evidence="1">
    <location>
        <begin position="69"/>
        <end position="90"/>
    </location>
</feature>
<sequence length="228" mass="23734">MFQRLLTCALLAGAGAGLVAAILQLWFVQPVLLHAELYEQGTLTHFGPDAVSAHPELGRLDPVRDGLSVFFSMLTYTGFALLLVAAMALAEERGAAIDGRKGLVWGLAGFAVLHLAPAFSLAPEVPGAAAADVTQRQIWWFATVSAAAVAAGLIAFGKHWIAWVAAVILILAPHAIGAPEPDHFAGPTPPELSALFAARSLGVALAGWLVLGLLAGHVWSRDAADAPE</sequence>
<dbReference type="Proteomes" id="UP000198615">
    <property type="component" value="Unassembled WGS sequence"/>
</dbReference>
<keyword evidence="1" id="KW-1133">Transmembrane helix</keyword>
<feature type="transmembrane region" description="Helical" evidence="1">
    <location>
        <begin position="196"/>
        <end position="219"/>
    </location>
</feature>
<feature type="transmembrane region" description="Helical" evidence="1">
    <location>
        <begin position="102"/>
        <end position="122"/>
    </location>
</feature>
<dbReference type="NCBIfam" id="TIGR02458">
    <property type="entry name" value="CbtA"/>
    <property type="match status" value="1"/>
</dbReference>
<dbReference type="EMBL" id="FNBW01000004">
    <property type="protein sequence ID" value="SDF51419.1"/>
    <property type="molecule type" value="Genomic_DNA"/>
</dbReference>
<keyword evidence="1" id="KW-0472">Membrane</keyword>
<dbReference type="InterPro" id="IPR012666">
    <property type="entry name" value="CbtA_put"/>
</dbReference>
<keyword evidence="3" id="KW-1185">Reference proteome</keyword>